<dbReference type="AlphaFoldDB" id="N0D0L1"/>
<sequence length="300" mass="31744">MRGEGIAMTTPNASTPTTREPAAGARTTAPKPGRDSGTPSAADTDTAGARSAAADTAGAAAAAIADATLWIELLLRQFPELLVELAPSYRSPSAPRANPSGAPSAPAGPTRAEREEALRTEQAHGLTPSGSRTSPVRLHISDAVRDITDGVIELDEAVHDRLRLPRPRREQVAGRLLRVAGLLDRAAADDVLLEHIRDEVRRMARRCTRALGGAEPVVRVSGRCPWCDSVSLRAFPARRAVLCVNPACRCTDRACDCRTDPAHRHAWSEGAWVRLAAESGADLAELAASAADTARREGGR</sequence>
<dbReference type="KEGG" id="sfi:SFUL_4477"/>
<protein>
    <submittedName>
        <fullName evidence="2">Uncharacterized protein</fullName>
    </submittedName>
</protein>
<reference evidence="2 3" key="1">
    <citation type="submission" date="2013-04" db="EMBL/GenBank/DDBJ databases">
        <title>Complete genome sequence of Streptomyces fulvissimus.</title>
        <authorList>
            <person name="Myronovskyi M."/>
            <person name="Tokovenko B."/>
            <person name="Manderscheid N."/>
            <person name="Petzke L."/>
            <person name="Luzhetskyy A."/>
        </authorList>
    </citation>
    <scope>NUCLEOTIDE SEQUENCE [LARGE SCALE GENOMIC DNA]</scope>
    <source>
        <strain evidence="2 3">DSM 40593</strain>
    </source>
</reference>
<organism evidence="2 3">
    <name type="scientific">Streptomyces microflavus DSM 40593</name>
    <dbReference type="NCBI Taxonomy" id="1303692"/>
    <lineage>
        <taxon>Bacteria</taxon>
        <taxon>Bacillati</taxon>
        <taxon>Actinomycetota</taxon>
        <taxon>Actinomycetes</taxon>
        <taxon>Kitasatosporales</taxon>
        <taxon>Streptomycetaceae</taxon>
        <taxon>Streptomyces</taxon>
    </lineage>
</organism>
<evidence type="ECO:0000313" key="2">
    <source>
        <dbReference type="EMBL" id="AGK79373.1"/>
    </source>
</evidence>
<name>N0D0L1_STRMI</name>
<feature type="compositionally biased region" description="Low complexity" evidence="1">
    <location>
        <begin position="90"/>
        <end position="110"/>
    </location>
</feature>
<proteinExistence type="predicted"/>
<gene>
    <name evidence="2" type="ORF">SFUL_4477</name>
</gene>
<dbReference type="HOGENOM" id="CLU_1015336_0_0_11"/>
<dbReference type="Proteomes" id="UP000013304">
    <property type="component" value="Chromosome"/>
</dbReference>
<feature type="region of interest" description="Disordered" evidence="1">
    <location>
        <begin position="1"/>
        <end position="49"/>
    </location>
</feature>
<dbReference type="EMBL" id="CP005080">
    <property type="protein sequence ID" value="AGK79373.1"/>
    <property type="molecule type" value="Genomic_DNA"/>
</dbReference>
<evidence type="ECO:0000313" key="3">
    <source>
        <dbReference type="Proteomes" id="UP000013304"/>
    </source>
</evidence>
<evidence type="ECO:0000256" key="1">
    <source>
        <dbReference type="SAM" id="MobiDB-lite"/>
    </source>
</evidence>
<feature type="region of interest" description="Disordered" evidence="1">
    <location>
        <begin position="90"/>
        <end position="135"/>
    </location>
</feature>
<dbReference type="PATRIC" id="fig|1303692.3.peg.4484"/>
<accession>N0D0L1</accession>
<feature type="compositionally biased region" description="Polar residues" evidence="1">
    <location>
        <begin position="9"/>
        <end position="18"/>
    </location>
</feature>
<feature type="compositionally biased region" description="Basic and acidic residues" evidence="1">
    <location>
        <begin position="111"/>
        <end position="122"/>
    </location>
</feature>
<dbReference type="eggNOG" id="ENOG5033VBY">
    <property type="taxonomic scope" value="Bacteria"/>
</dbReference>